<feature type="compositionally biased region" description="Polar residues" evidence="10">
    <location>
        <begin position="230"/>
        <end position="261"/>
    </location>
</feature>
<feature type="compositionally biased region" description="Basic and acidic residues" evidence="10">
    <location>
        <begin position="19"/>
        <end position="30"/>
    </location>
</feature>
<keyword evidence="8" id="KW-0539">Nucleus</keyword>
<evidence type="ECO:0000313" key="11">
    <source>
        <dbReference type="EMBL" id="RYO77411.1"/>
    </source>
</evidence>
<dbReference type="PANTHER" id="PTHR33911">
    <property type="entry name" value="RRNA-PROCESSING PROTEIN EFG1"/>
    <property type="match status" value="1"/>
</dbReference>
<evidence type="ECO:0000256" key="7">
    <source>
        <dbReference type="ARBA" id="ARBA00023054"/>
    </source>
</evidence>
<feature type="region of interest" description="Disordered" evidence="10">
    <location>
        <begin position="1"/>
        <end position="56"/>
    </location>
</feature>
<feature type="compositionally biased region" description="Basic residues" evidence="10">
    <location>
        <begin position="35"/>
        <end position="46"/>
    </location>
</feature>
<evidence type="ECO:0000256" key="8">
    <source>
        <dbReference type="ARBA" id="ARBA00023242"/>
    </source>
</evidence>
<evidence type="ECO:0000313" key="12">
    <source>
        <dbReference type="Proteomes" id="UP000294003"/>
    </source>
</evidence>
<dbReference type="InterPro" id="IPR050786">
    <property type="entry name" value="EFG1_rRNA-proc"/>
</dbReference>
<dbReference type="PANTHER" id="PTHR33911:SF1">
    <property type="entry name" value="RRNA-PROCESSING PROTEIN EFG1"/>
    <property type="match status" value="1"/>
</dbReference>
<keyword evidence="6" id="KW-0698">rRNA processing</keyword>
<evidence type="ECO:0000256" key="10">
    <source>
        <dbReference type="SAM" id="MobiDB-lite"/>
    </source>
</evidence>
<dbReference type="Proteomes" id="UP000294003">
    <property type="component" value="Unassembled WGS sequence"/>
</dbReference>
<evidence type="ECO:0000256" key="3">
    <source>
        <dbReference type="ARBA" id="ARBA00006916"/>
    </source>
</evidence>
<evidence type="ECO:0000256" key="4">
    <source>
        <dbReference type="ARBA" id="ARBA00018689"/>
    </source>
</evidence>
<organism evidence="11 12">
    <name type="scientific">Monosporascus cannonballus</name>
    <dbReference type="NCBI Taxonomy" id="155416"/>
    <lineage>
        <taxon>Eukaryota</taxon>
        <taxon>Fungi</taxon>
        <taxon>Dikarya</taxon>
        <taxon>Ascomycota</taxon>
        <taxon>Pezizomycotina</taxon>
        <taxon>Sordariomycetes</taxon>
        <taxon>Xylariomycetidae</taxon>
        <taxon>Xylariales</taxon>
        <taxon>Xylariales incertae sedis</taxon>
        <taxon>Monosporascus</taxon>
    </lineage>
</organism>
<dbReference type="InterPro" id="IPR019310">
    <property type="entry name" value="Efg1"/>
</dbReference>
<evidence type="ECO:0000256" key="2">
    <source>
        <dbReference type="ARBA" id="ARBA00004604"/>
    </source>
</evidence>
<evidence type="ECO:0000256" key="5">
    <source>
        <dbReference type="ARBA" id="ARBA00019827"/>
    </source>
</evidence>
<comment type="function">
    <text evidence="1">Involved in rRNA processing.</text>
</comment>
<comment type="similarity">
    <text evidence="3">Belongs to the EFG1 family.</text>
</comment>
<proteinExistence type="inferred from homology"/>
<protein>
    <recommendedName>
        <fullName evidence="4">rRNA-processing protein EFG1</fullName>
    </recommendedName>
    <alternativeName>
        <fullName evidence="5">rRNA-processing protein efg1</fullName>
    </alternativeName>
</protein>
<feature type="region of interest" description="Disordered" evidence="10">
    <location>
        <begin position="177"/>
        <end position="296"/>
    </location>
</feature>
<comment type="caution">
    <text evidence="11">The sequence shown here is derived from an EMBL/GenBank/DDBJ whole genome shotgun (WGS) entry which is preliminary data.</text>
</comment>
<dbReference type="EMBL" id="QJNS01000464">
    <property type="protein sequence ID" value="RYO77411.1"/>
    <property type="molecule type" value="Genomic_DNA"/>
</dbReference>
<feature type="compositionally biased region" description="Basic and acidic residues" evidence="10">
    <location>
        <begin position="203"/>
        <end position="223"/>
    </location>
</feature>
<gene>
    <name evidence="11" type="ORF">DL762_009282</name>
</gene>
<dbReference type="Pfam" id="PF10153">
    <property type="entry name" value="Efg1"/>
    <property type="match status" value="1"/>
</dbReference>
<comment type="subcellular location">
    <subcellularLocation>
        <location evidence="2">Nucleus</location>
        <location evidence="2">Nucleolus</location>
    </subcellularLocation>
</comment>
<reference evidence="11 12" key="1">
    <citation type="submission" date="2018-06" db="EMBL/GenBank/DDBJ databases">
        <title>Complete Genomes of Monosporascus.</title>
        <authorList>
            <person name="Robinson A.J."/>
            <person name="Natvig D.O."/>
        </authorList>
    </citation>
    <scope>NUCLEOTIDE SEQUENCE [LARGE SCALE GENOMIC DNA]</scope>
    <source>
        <strain evidence="11 12">CBS 609.92</strain>
    </source>
</reference>
<sequence>MSSKRKFSDFNADASGQGKNDKSQTREHTPGSRPSKQKSKNPKKGKVKEGNVNWLKKRARTIERRFRAGQNLPANVQNDMERELAHHKQKISEAEDEKHRRSMIKKYHMVRFFERKKADRLAKQIRKQLDNTTDEDEIKKLKADLHIAEIDGIYARNFPYRERYISLYPVASLGLSARGGEKPEDASTAAKALSSQRPPMWKTIEEAAKKGEKALAEIRERKPAGKSKAKQAQESTSKDSSAAAPSQSKKNSKFASDSAGSRPSKEKKSKAQISRVPDPSGSTSGDESDGGFFEAD</sequence>
<keyword evidence="7 9" id="KW-0175">Coiled coil</keyword>
<evidence type="ECO:0000256" key="1">
    <source>
        <dbReference type="ARBA" id="ARBA00002773"/>
    </source>
</evidence>
<evidence type="ECO:0000256" key="9">
    <source>
        <dbReference type="SAM" id="Coils"/>
    </source>
</evidence>
<evidence type="ECO:0000256" key="6">
    <source>
        <dbReference type="ARBA" id="ARBA00022552"/>
    </source>
</evidence>
<accession>A0ABY0GX04</accession>
<name>A0ABY0GX04_9PEZI</name>
<feature type="coiled-coil region" evidence="9">
    <location>
        <begin position="77"/>
        <end position="135"/>
    </location>
</feature>
<keyword evidence="12" id="KW-1185">Reference proteome</keyword>